<accession>A0A370IEK4</accession>
<dbReference type="InterPro" id="IPR000172">
    <property type="entry name" value="GMC_OxRdtase_N"/>
</dbReference>
<dbReference type="RefSeq" id="WP_067991163.1">
    <property type="nucleotide sequence ID" value="NZ_QQBC01000001.1"/>
</dbReference>
<dbReference type="InterPro" id="IPR036188">
    <property type="entry name" value="FAD/NAD-bd_sf"/>
</dbReference>
<reference evidence="6 7" key="1">
    <citation type="submission" date="2018-07" db="EMBL/GenBank/DDBJ databases">
        <title>Genomic Encyclopedia of Type Strains, Phase IV (KMG-IV): sequencing the most valuable type-strain genomes for metagenomic binning, comparative biology and taxonomic classification.</title>
        <authorList>
            <person name="Goeker M."/>
        </authorList>
    </citation>
    <scope>NUCLEOTIDE SEQUENCE [LARGE SCALE GENOMIC DNA]</scope>
    <source>
        <strain evidence="6 7">DSM 44290</strain>
    </source>
</reference>
<protein>
    <submittedName>
        <fullName evidence="6">Choline dehydrogenase</fullName>
    </submittedName>
</protein>
<keyword evidence="3" id="KW-0285">Flavoprotein</keyword>
<dbReference type="GO" id="GO:0016614">
    <property type="term" value="F:oxidoreductase activity, acting on CH-OH group of donors"/>
    <property type="evidence" value="ECO:0007669"/>
    <property type="project" value="InterPro"/>
</dbReference>
<comment type="cofactor">
    <cofactor evidence="1">
        <name>FAD</name>
        <dbReference type="ChEBI" id="CHEBI:57692"/>
    </cofactor>
</comment>
<dbReference type="Pfam" id="PF00732">
    <property type="entry name" value="GMC_oxred_N"/>
    <property type="match status" value="1"/>
</dbReference>
<dbReference type="InterPro" id="IPR012132">
    <property type="entry name" value="GMC_OxRdtase"/>
</dbReference>
<feature type="domain" description="Glucose-methanol-choline oxidoreductase N-terminal" evidence="5">
    <location>
        <begin position="256"/>
        <end position="270"/>
    </location>
</feature>
<sequence length="543" mass="59051">MTDRESFDYVIVGAGSAGCVLANRLTEDPTVTVALLEAGPADDADEIHIPAAWGKLIRTQWDWRYETTPQKQLGGQRAYWPRMKALGGCSSMNAMIYIRGNRVDYDGWRRDFGAVGWSYEDVLPYFVKSETNTGLRSPYHGTDGPLHVENPRYVHELTDAWVEAAVAAGLPRTADFNAAEQDGVGRYQVTHRRGRRWSTADGYLHPVAGRPNLTVRTGAHATRVRFAGTRAIGVEYRQGADEHAVFADAEVLLCGGAINSPQLLLLSGVGPGAQLREHGLDVVAELPGVGENLHDHPATPMLWHTRATSDLAQFETPLRLAQWQALGRGPLASNIGEGGGFTRTTAELAAPDMQFHVAPTAFYDNGLHESLAPMFTAGPTLVDVHSRGRVRLRSADPLWKPEIDPAYLSDPRDLDALLAGMRLLIEITRQAPLSKYIARPYLPESADTADEDGLRAHIARWTQTLFHPVGTCAMGTGEMAVVDAELRVRGVEGLRVVDASIMPRIVRGNTNAPVVMIGEKAADLIRGRGVATAVVPAAKESSR</sequence>
<keyword evidence="4" id="KW-0274">FAD</keyword>
<evidence type="ECO:0000256" key="1">
    <source>
        <dbReference type="ARBA" id="ARBA00001974"/>
    </source>
</evidence>
<evidence type="ECO:0000313" key="7">
    <source>
        <dbReference type="Proteomes" id="UP000254869"/>
    </source>
</evidence>
<dbReference type="EMBL" id="QQBC01000001">
    <property type="protein sequence ID" value="RDI69138.1"/>
    <property type="molecule type" value="Genomic_DNA"/>
</dbReference>
<dbReference type="AlphaFoldDB" id="A0A370IEK4"/>
<evidence type="ECO:0000256" key="4">
    <source>
        <dbReference type="ARBA" id="ARBA00022827"/>
    </source>
</evidence>
<dbReference type="Gene3D" id="3.50.50.60">
    <property type="entry name" value="FAD/NAD(P)-binding domain"/>
    <property type="match status" value="1"/>
</dbReference>
<dbReference type="PIRSF" id="PIRSF000137">
    <property type="entry name" value="Alcohol_oxidase"/>
    <property type="match status" value="1"/>
</dbReference>
<comment type="caution">
    <text evidence="6">The sequence shown here is derived from an EMBL/GenBank/DDBJ whole genome shotgun (WGS) entry which is preliminary data.</text>
</comment>
<evidence type="ECO:0000259" key="5">
    <source>
        <dbReference type="PROSITE" id="PS00624"/>
    </source>
</evidence>
<gene>
    <name evidence="6" type="ORF">DFR76_101676</name>
</gene>
<organism evidence="6 7">
    <name type="scientific">Nocardia pseudobrasiliensis</name>
    <dbReference type="NCBI Taxonomy" id="45979"/>
    <lineage>
        <taxon>Bacteria</taxon>
        <taxon>Bacillati</taxon>
        <taxon>Actinomycetota</taxon>
        <taxon>Actinomycetes</taxon>
        <taxon>Mycobacteriales</taxon>
        <taxon>Nocardiaceae</taxon>
        <taxon>Nocardia</taxon>
    </lineage>
</organism>
<dbReference type="PANTHER" id="PTHR11552">
    <property type="entry name" value="GLUCOSE-METHANOL-CHOLINE GMC OXIDOREDUCTASE"/>
    <property type="match status" value="1"/>
</dbReference>
<dbReference type="PANTHER" id="PTHR11552:SF147">
    <property type="entry name" value="CHOLINE DEHYDROGENASE, MITOCHONDRIAL"/>
    <property type="match status" value="1"/>
</dbReference>
<dbReference type="STRING" id="1210086.GCA_001613105_00530"/>
<proteinExistence type="inferred from homology"/>
<dbReference type="PROSITE" id="PS51257">
    <property type="entry name" value="PROKAR_LIPOPROTEIN"/>
    <property type="match status" value="1"/>
</dbReference>
<dbReference type="GO" id="GO:0050660">
    <property type="term" value="F:flavin adenine dinucleotide binding"/>
    <property type="evidence" value="ECO:0007669"/>
    <property type="project" value="InterPro"/>
</dbReference>
<evidence type="ECO:0000256" key="2">
    <source>
        <dbReference type="ARBA" id="ARBA00010790"/>
    </source>
</evidence>
<dbReference type="SUPFAM" id="SSF51905">
    <property type="entry name" value="FAD/NAD(P)-binding domain"/>
    <property type="match status" value="1"/>
</dbReference>
<dbReference type="PROSITE" id="PS00624">
    <property type="entry name" value="GMC_OXRED_2"/>
    <property type="match status" value="1"/>
</dbReference>
<evidence type="ECO:0000256" key="3">
    <source>
        <dbReference type="ARBA" id="ARBA00022630"/>
    </source>
</evidence>
<dbReference type="Pfam" id="PF05199">
    <property type="entry name" value="GMC_oxred_C"/>
    <property type="match status" value="1"/>
</dbReference>
<evidence type="ECO:0000313" key="6">
    <source>
        <dbReference type="EMBL" id="RDI69138.1"/>
    </source>
</evidence>
<keyword evidence="7" id="KW-1185">Reference proteome</keyword>
<comment type="similarity">
    <text evidence="2">Belongs to the GMC oxidoreductase family.</text>
</comment>
<dbReference type="InterPro" id="IPR007867">
    <property type="entry name" value="GMC_OxRtase_C"/>
</dbReference>
<name>A0A370IEK4_9NOCA</name>
<dbReference type="SUPFAM" id="SSF54373">
    <property type="entry name" value="FAD-linked reductases, C-terminal domain"/>
    <property type="match status" value="1"/>
</dbReference>
<dbReference type="Proteomes" id="UP000254869">
    <property type="component" value="Unassembled WGS sequence"/>
</dbReference>
<dbReference type="Gene3D" id="3.30.560.10">
    <property type="entry name" value="Glucose Oxidase, domain 3"/>
    <property type="match status" value="1"/>
</dbReference>